<dbReference type="Pfam" id="PF18556">
    <property type="entry name" value="TetR_C_35"/>
    <property type="match status" value="1"/>
</dbReference>
<organism evidence="6 7">
    <name type="scientific">Catellatospora chokoriensis</name>
    <dbReference type="NCBI Taxonomy" id="310353"/>
    <lineage>
        <taxon>Bacteria</taxon>
        <taxon>Bacillati</taxon>
        <taxon>Actinomycetota</taxon>
        <taxon>Actinomycetes</taxon>
        <taxon>Micromonosporales</taxon>
        <taxon>Micromonosporaceae</taxon>
        <taxon>Catellatospora</taxon>
    </lineage>
</organism>
<keyword evidence="7" id="KW-1185">Reference proteome</keyword>
<evidence type="ECO:0000256" key="1">
    <source>
        <dbReference type="ARBA" id="ARBA00023015"/>
    </source>
</evidence>
<reference evidence="6 7" key="1">
    <citation type="submission" date="2021-01" db="EMBL/GenBank/DDBJ databases">
        <title>Whole genome shotgun sequence of Catellatospora chokoriensis NBRC 107358.</title>
        <authorList>
            <person name="Komaki H."/>
            <person name="Tamura T."/>
        </authorList>
    </citation>
    <scope>NUCLEOTIDE SEQUENCE [LARGE SCALE GENOMIC DNA]</scope>
    <source>
        <strain evidence="6 7">NBRC 107358</strain>
    </source>
</reference>
<dbReference type="Proteomes" id="UP000619293">
    <property type="component" value="Unassembled WGS sequence"/>
</dbReference>
<dbReference type="SUPFAM" id="SSF46689">
    <property type="entry name" value="Homeodomain-like"/>
    <property type="match status" value="1"/>
</dbReference>
<sequence length="212" mass="22198">MSPVSRRPFPALIAPSRPDRDTTRAAIVAAARELTVTRGWAEVRMAGVAERAGVSRQTVYNEFGGRAGLADAMAAAEIELFTAGVRAALFAHGSQVRAAVAAAARFALDEAAANPLIRVILTSSRGGADPLLPYLTTRSDVVMAAAAVPLLEWAGAFLPAVEPDELAFAADTVIRLVVSHIVLPLRPVGHTAEALAGLVVLLLDASRRHAPR</sequence>
<evidence type="ECO:0000256" key="4">
    <source>
        <dbReference type="PROSITE-ProRule" id="PRU00335"/>
    </source>
</evidence>
<comment type="caution">
    <text evidence="6">The sequence shown here is derived from an EMBL/GenBank/DDBJ whole genome shotgun (WGS) entry which is preliminary data.</text>
</comment>
<feature type="domain" description="HTH tetR-type" evidence="5">
    <location>
        <begin position="21"/>
        <end position="81"/>
    </location>
</feature>
<dbReference type="PRINTS" id="PR00455">
    <property type="entry name" value="HTHTETR"/>
</dbReference>
<dbReference type="InterPro" id="IPR009057">
    <property type="entry name" value="Homeodomain-like_sf"/>
</dbReference>
<dbReference type="InterPro" id="IPR050109">
    <property type="entry name" value="HTH-type_TetR-like_transc_reg"/>
</dbReference>
<accession>A0A8J3K162</accession>
<dbReference type="PROSITE" id="PS50977">
    <property type="entry name" value="HTH_TETR_2"/>
    <property type="match status" value="1"/>
</dbReference>
<gene>
    <name evidence="6" type="ORF">Cch02nite_82160</name>
</gene>
<evidence type="ECO:0000256" key="3">
    <source>
        <dbReference type="ARBA" id="ARBA00023163"/>
    </source>
</evidence>
<keyword evidence="2 4" id="KW-0238">DNA-binding</keyword>
<proteinExistence type="predicted"/>
<dbReference type="GO" id="GO:0003700">
    <property type="term" value="F:DNA-binding transcription factor activity"/>
    <property type="evidence" value="ECO:0007669"/>
    <property type="project" value="TreeGrafter"/>
</dbReference>
<dbReference type="PANTHER" id="PTHR30055:SF234">
    <property type="entry name" value="HTH-TYPE TRANSCRIPTIONAL REGULATOR BETI"/>
    <property type="match status" value="1"/>
</dbReference>
<keyword evidence="1" id="KW-0805">Transcription regulation</keyword>
<dbReference type="GO" id="GO:0000976">
    <property type="term" value="F:transcription cis-regulatory region binding"/>
    <property type="evidence" value="ECO:0007669"/>
    <property type="project" value="TreeGrafter"/>
</dbReference>
<name>A0A8J3K162_9ACTN</name>
<evidence type="ECO:0000313" key="7">
    <source>
        <dbReference type="Proteomes" id="UP000619293"/>
    </source>
</evidence>
<protein>
    <submittedName>
        <fullName evidence="6">Putative transcriptional regulator, TetR family protein</fullName>
    </submittedName>
</protein>
<evidence type="ECO:0000259" key="5">
    <source>
        <dbReference type="PROSITE" id="PS50977"/>
    </source>
</evidence>
<dbReference type="Gene3D" id="1.10.357.10">
    <property type="entry name" value="Tetracycline Repressor, domain 2"/>
    <property type="match status" value="1"/>
</dbReference>
<dbReference type="PANTHER" id="PTHR30055">
    <property type="entry name" value="HTH-TYPE TRANSCRIPTIONAL REGULATOR RUTR"/>
    <property type="match status" value="1"/>
</dbReference>
<dbReference type="RefSeq" id="WP_191842994.1">
    <property type="nucleotide sequence ID" value="NZ_BAAALB010000037.1"/>
</dbReference>
<dbReference type="EMBL" id="BONG01000118">
    <property type="protein sequence ID" value="GIF94772.1"/>
    <property type="molecule type" value="Genomic_DNA"/>
</dbReference>
<dbReference type="InterPro" id="IPR040611">
    <property type="entry name" value="AlkX_C"/>
</dbReference>
<dbReference type="AlphaFoldDB" id="A0A8J3K162"/>
<evidence type="ECO:0000256" key="2">
    <source>
        <dbReference type="ARBA" id="ARBA00023125"/>
    </source>
</evidence>
<dbReference type="InterPro" id="IPR001647">
    <property type="entry name" value="HTH_TetR"/>
</dbReference>
<keyword evidence="3" id="KW-0804">Transcription</keyword>
<dbReference type="Pfam" id="PF00440">
    <property type="entry name" value="TetR_N"/>
    <property type="match status" value="1"/>
</dbReference>
<evidence type="ECO:0000313" key="6">
    <source>
        <dbReference type="EMBL" id="GIF94772.1"/>
    </source>
</evidence>
<feature type="DNA-binding region" description="H-T-H motif" evidence="4">
    <location>
        <begin position="44"/>
        <end position="63"/>
    </location>
</feature>